<dbReference type="EMBL" id="CP014796">
    <property type="protein sequence ID" value="APX23828.1"/>
    <property type="molecule type" value="Genomic_DNA"/>
</dbReference>
<dbReference type="Proteomes" id="UP000186559">
    <property type="component" value="Chromosome"/>
</dbReference>
<name>A0A1U7D6T8_9RHOB</name>
<dbReference type="STRING" id="1229727.Ga0080559_TMP3032"/>
<dbReference type="AlphaFoldDB" id="A0A1U7D6T8"/>
<feature type="compositionally biased region" description="Basic and acidic residues" evidence="1">
    <location>
        <begin position="43"/>
        <end position="79"/>
    </location>
</feature>
<dbReference type="KEGG" id="tpro:Ga0080559_TMP3032"/>
<dbReference type="OrthoDB" id="7867983at2"/>
<evidence type="ECO:0000256" key="1">
    <source>
        <dbReference type="SAM" id="MobiDB-lite"/>
    </source>
</evidence>
<gene>
    <name evidence="2" type="ORF">Ga0080559_TMP3032</name>
</gene>
<evidence type="ECO:0000313" key="2">
    <source>
        <dbReference type="EMBL" id="APX23828.1"/>
    </source>
</evidence>
<proteinExistence type="predicted"/>
<dbReference type="RefSeq" id="WP_076623754.1">
    <property type="nucleotide sequence ID" value="NZ_BMEW01000007.1"/>
</dbReference>
<sequence length="79" mass="8377">MKPTLEDLLAGVPAQDGNGGKLQAPSVSASKSKTTEPVTQLDKTTENAKRVLEEESQARADKTAQLRAAREKRDAGGND</sequence>
<reference evidence="2 3" key="1">
    <citation type="submission" date="2016-03" db="EMBL/GenBank/DDBJ databases">
        <title>Deep-sea bacteria in the southern Pacific.</title>
        <authorList>
            <person name="Tang K."/>
        </authorList>
    </citation>
    <scope>NUCLEOTIDE SEQUENCE [LARGE SCALE GENOMIC DNA]</scope>
    <source>
        <strain evidence="2 3">JLT2016</strain>
    </source>
</reference>
<feature type="region of interest" description="Disordered" evidence="1">
    <location>
        <begin position="11"/>
        <end position="79"/>
    </location>
</feature>
<evidence type="ECO:0000313" key="3">
    <source>
        <dbReference type="Proteomes" id="UP000186559"/>
    </source>
</evidence>
<protein>
    <submittedName>
        <fullName evidence="2">Uncharacterized protein</fullName>
    </submittedName>
</protein>
<keyword evidence="3" id="KW-1185">Reference proteome</keyword>
<accession>A0A1U7D6T8</accession>
<feature type="compositionally biased region" description="Polar residues" evidence="1">
    <location>
        <begin position="25"/>
        <end position="42"/>
    </location>
</feature>
<organism evidence="2 3">
    <name type="scientific">Salipiger profundus</name>
    <dbReference type="NCBI Taxonomy" id="1229727"/>
    <lineage>
        <taxon>Bacteria</taxon>
        <taxon>Pseudomonadati</taxon>
        <taxon>Pseudomonadota</taxon>
        <taxon>Alphaproteobacteria</taxon>
        <taxon>Rhodobacterales</taxon>
        <taxon>Roseobacteraceae</taxon>
        <taxon>Salipiger</taxon>
    </lineage>
</organism>